<keyword evidence="10" id="KW-1185">Reference proteome</keyword>
<dbReference type="PANTHER" id="PTHR10642:SF26">
    <property type="entry name" value="RIBONUCLEASE H1"/>
    <property type="match status" value="1"/>
</dbReference>
<dbReference type="CDD" id="cd13934">
    <property type="entry name" value="RNase_H_Dikarya_like"/>
    <property type="match status" value="1"/>
</dbReference>
<evidence type="ECO:0000313" key="10">
    <source>
        <dbReference type="Proteomes" id="UP000240883"/>
    </source>
</evidence>
<dbReference type="InterPro" id="IPR036397">
    <property type="entry name" value="RNaseH_sf"/>
</dbReference>
<evidence type="ECO:0000313" key="9">
    <source>
        <dbReference type="EMBL" id="PSN61738.1"/>
    </source>
</evidence>
<dbReference type="InterPro" id="IPR050092">
    <property type="entry name" value="RNase_H"/>
</dbReference>
<organism evidence="9 10">
    <name type="scientific">Corynespora cassiicola Philippines</name>
    <dbReference type="NCBI Taxonomy" id="1448308"/>
    <lineage>
        <taxon>Eukaryota</taxon>
        <taxon>Fungi</taxon>
        <taxon>Dikarya</taxon>
        <taxon>Ascomycota</taxon>
        <taxon>Pezizomycotina</taxon>
        <taxon>Dothideomycetes</taxon>
        <taxon>Pleosporomycetidae</taxon>
        <taxon>Pleosporales</taxon>
        <taxon>Corynesporascaceae</taxon>
        <taxon>Corynespora</taxon>
    </lineage>
</organism>
<comment type="similarity">
    <text evidence="2">Belongs to the RNase H family.</text>
</comment>
<evidence type="ECO:0000256" key="3">
    <source>
        <dbReference type="ARBA" id="ARBA00012180"/>
    </source>
</evidence>
<name>A0A2T2N9L9_CORCC</name>
<keyword evidence="6" id="KW-0255">Endonuclease</keyword>
<dbReference type="InterPro" id="IPR012337">
    <property type="entry name" value="RNaseH-like_sf"/>
</dbReference>
<dbReference type="SUPFAM" id="SSF53098">
    <property type="entry name" value="Ribonuclease H-like"/>
    <property type="match status" value="1"/>
</dbReference>
<reference evidence="9 10" key="1">
    <citation type="journal article" date="2018" name="Front. Microbiol.">
        <title>Genome-Wide Analysis of Corynespora cassiicola Leaf Fall Disease Putative Effectors.</title>
        <authorList>
            <person name="Lopez D."/>
            <person name="Ribeiro S."/>
            <person name="Label P."/>
            <person name="Fumanal B."/>
            <person name="Venisse J.S."/>
            <person name="Kohler A."/>
            <person name="de Oliveira R.R."/>
            <person name="Labutti K."/>
            <person name="Lipzen A."/>
            <person name="Lail K."/>
            <person name="Bauer D."/>
            <person name="Ohm R.A."/>
            <person name="Barry K.W."/>
            <person name="Spatafora J."/>
            <person name="Grigoriev I.V."/>
            <person name="Martin F.M."/>
            <person name="Pujade-Renaud V."/>
        </authorList>
    </citation>
    <scope>NUCLEOTIDE SEQUENCE [LARGE SCALE GENOMIC DNA]</scope>
    <source>
        <strain evidence="9 10">Philippines</strain>
    </source>
</reference>
<evidence type="ECO:0000256" key="7">
    <source>
        <dbReference type="ARBA" id="ARBA00022801"/>
    </source>
</evidence>
<dbReference type="PROSITE" id="PS50879">
    <property type="entry name" value="RNASE_H_1"/>
    <property type="match status" value="1"/>
</dbReference>
<accession>A0A2T2N9L9</accession>
<dbReference type="PANTHER" id="PTHR10642">
    <property type="entry name" value="RIBONUCLEASE H1"/>
    <property type="match status" value="1"/>
</dbReference>
<keyword evidence="4" id="KW-0540">Nuclease</keyword>
<sequence length="162" mass="18145">MVVYIDGACRSNGTPSAKSSYGIYFGEGSPYNSAGLIESSIPQTSTRAEIEALKHALDIIEDITDKDLRLQHIKIATDSSYLVDAMSTHIYKWIENGGQGSRGKIRHFDRLKEIHRKLDYMEYGDEGGREVEFWLIPREMNREADGLANAALDQMEACSTSH</sequence>
<keyword evidence="5" id="KW-0479">Metal-binding</keyword>
<dbReference type="OrthoDB" id="245563at2759"/>
<protein>
    <recommendedName>
        <fullName evidence="3">ribonuclease H</fullName>
        <ecNumber evidence="3">3.1.26.4</ecNumber>
    </recommendedName>
</protein>
<dbReference type="InterPro" id="IPR002156">
    <property type="entry name" value="RNaseH_domain"/>
</dbReference>
<dbReference type="AlphaFoldDB" id="A0A2T2N9L9"/>
<dbReference type="EC" id="3.1.26.4" evidence="3"/>
<evidence type="ECO:0000256" key="6">
    <source>
        <dbReference type="ARBA" id="ARBA00022759"/>
    </source>
</evidence>
<evidence type="ECO:0000259" key="8">
    <source>
        <dbReference type="PROSITE" id="PS50879"/>
    </source>
</evidence>
<evidence type="ECO:0000256" key="5">
    <source>
        <dbReference type="ARBA" id="ARBA00022723"/>
    </source>
</evidence>
<feature type="domain" description="RNase H type-1" evidence="8">
    <location>
        <begin position="1"/>
        <end position="153"/>
    </location>
</feature>
<dbReference type="Proteomes" id="UP000240883">
    <property type="component" value="Unassembled WGS sequence"/>
</dbReference>
<dbReference type="GO" id="GO:0003676">
    <property type="term" value="F:nucleic acid binding"/>
    <property type="evidence" value="ECO:0007669"/>
    <property type="project" value="InterPro"/>
</dbReference>
<dbReference type="Gene3D" id="3.30.420.10">
    <property type="entry name" value="Ribonuclease H-like superfamily/Ribonuclease H"/>
    <property type="match status" value="1"/>
</dbReference>
<gene>
    <name evidence="9" type="ORF">BS50DRAFT_578249</name>
</gene>
<dbReference type="STRING" id="1448308.A0A2T2N9L9"/>
<evidence type="ECO:0000256" key="2">
    <source>
        <dbReference type="ARBA" id="ARBA00005300"/>
    </source>
</evidence>
<dbReference type="Pfam" id="PF00075">
    <property type="entry name" value="RNase_H"/>
    <property type="match status" value="1"/>
</dbReference>
<proteinExistence type="inferred from homology"/>
<evidence type="ECO:0000256" key="1">
    <source>
        <dbReference type="ARBA" id="ARBA00000077"/>
    </source>
</evidence>
<comment type="catalytic activity">
    <reaction evidence="1">
        <text>Endonucleolytic cleavage to 5'-phosphomonoester.</text>
        <dbReference type="EC" id="3.1.26.4"/>
    </reaction>
</comment>
<dbReference type="GO" id="GO:0004523">
    <property type="term" value="F:RNA-DNA hybrid ribonuclease activity"/>
    <property type="evidence" value="ECO:0007669"/>
    <property type="project" value="UniProtKB-EC"/>
</dbReference>
<dbReference type="EMBL" id="KZ678143">
    <property type="protein sequence ID" value="PSN61738.1"/>
    <property type="molecule type" value="Genomic_DNA"/>
</dbReference>
<evidence type="ECO:0000256" key="4">
    <source>
        <dbReference type="ARBA" id="ARBA00022722"/>
    </source>
</evidence>
<dbReference type="GO" id="GO:0043137">
    <property type="term" value="P:DNA replication, removal of RNA primer"/>
    <property type="evidence" value="ECO:0007669"/>
    <property type="project" value="TreeGrafter"/>
</dbReference>
<keyword evidence="7" id="KW-0378">Hydrolase</keyword>
<dbReference type="GO" id="GO:0046872">
    <property type="term" value="F:metal ion binding"/>
    <property type="evidence" value="ECO:0007669"/>
    <property type="project" value="UniProtKB-KW"/>
</dbReference>